<feature type="region of interest" description="Disordered" evidence="1">
    <location>
        <begin position="232"/>
        <end position="251"/>
    </location>
</feature>
<evidence type="ECO:0000313" key="2">
    <source>
        <dbReference type="EMBL" id="GAA0155728.1"/>
    </source>
</evidence>
<proteinExistence type="predicted"/>
<name>A0AAV3PXF6_LITER</name>
<protein>
    <submittedName>
        <fullName evidence="2">Uncharacterized protein</fullName>
    </submittedName>
</protein>
<dbReference type="AlphaFoldDB" id="A0AAV3PXF6"/>
<feature type="compositionally biased region" description="Low complexity" evidence="1">
    <location>
        <begin position="232"/>
        <end position="242"/>
    </location>
</feature>
<accession>A0AAV3PXF6</accession>
<feature type="compositionally biased region" description="Polar residues" evidence="1">
    <location>
        <begin position="280"/>
        <end position="289"/>
    </location>
</feature>
<evidence type="ECO:0000256" key="1">
    <source>
        <dbReference type="SAM" id="MobiDB-lite"/>
    </source>
</evidence>
<keyword evidence="3" id="KW-1185">Reference proteome</keyword>
<dbReference type="EMBL" id="BAABME010002697">
    <property type="protein sequence ID" value="GAA0155728.1"/>
    <property type="molecule type" value="Genomic_DNA"/>
</dbReference>
<dbReference type="Proteomes" id="UP001454036">
    <property type="component" value="Unassembled WGS sequence"/>
</dbReference>
<evidence type="ECO:0000313" key="3">
    <source>
        <dbReference type="Proteomes" id="UP001454036"/>
    </source>
</evidence>
<reference evidence="2 3" key="1">
    <citation type="submission" date="2024-01" db="EMBL/GenBank/DDBJ databases">
        <title>The complete chloroplast genome sequence of Lithospermum erythrorhizon: insights into the phylogenetic relationship among Boraginaceae species and the maternal lineages of purple gromwells.</title>
        <authorList>
            <person name="Okada T."/>
            <person name="Watanabe K."/>
        </authorList>
    </citation>
    <scope>NUCLEOTIDE SEQUENCE [LARGE SCALE GENOMIC DNA]</scope>
</reference>
<comment type="caution">
    <text evidence="2">The sequence shown here is derived from an EMBL/GenBank/DDBJ whole genome shotgun (WGS) entry which is preliminary data.</text>
</comment>
<sequence>MDSISVSIEDDNSSNLIDGFWLKVFYDVVPTFCSSCLHLGHSLDTSQVFEELPEPAYKKLLPLLVVQLNTSNKIQNLLAENCFDALKFPVADLDENIQGTVAEIDTNIAKADLSSLDPARSNSVLLQIASEDKKGLDPTTQVDCSIDSVPPCLLDKSPVVESQKIVTTGIPSGGRSTETTVNLQLICGKTVKKAEVKGGEQHKAKTGKKIELPVAASAQAVKQKQIEDVQDLHNSQSLSSQHLRAEDTSDKGKELRLENSFGSLVLPGLEKLFSNLRTPNCKTSPASENSQDHNLDNLKGGKHTKETFNGTIYCLVQQFRVLWMPNEGLRANGLRVQGLPFDDKG</sequence>
<organism evidence="2 3">
    <name type="scientific">Lithospermum erythrorhizon</name>
    <name type="common">Purple gromwell</name>
    <name type="synonym">Lithospermum officinale var. erythrorhizon</name>
    <dbReference type="NCBI Taxonomy" id="34254"/>
    <lineage>
        <taxon>Eukaryota</taxon>
        <taxon>Viridiplantae</taxon>
        <taxon>Streptophyta</taxon>
        <taxon>Embryophyta</taxon>
        <taxon>Tracheophyta</taxon>
        <taxon>Spermatophyta</taxon>
        <taxon>Magnoliopsida</taxon>
        <taxon>eudicotyledons</taxon>
        <taxon>Gunneridae</taxon>
        <taxon>Pentapetalae</taxon>
        <taxon>asterids</taxon>
        <taxon>lamiids</taxon>
        <taxon>Boraginales</taxon>
        <taxon>Boraginaceae</taxon>
        <taxon>Boraginoideae</taxon>
        <taxon>Lithospermeae</taxon>
        <taxon>Lithospermum</taxon>
    </lineage>
</organism>
<feature type="region of interest" description="Disordered" evidence="1">
    <location>
        <begin position="280"/>
        <end position="301"/>
    </location>
</feature>
<gene>
    <name evidence="2" type="ORF">LIER_13396</name>
</gene>